<dbReference type="InterPro" id="IPR050464">
    <property type="entry name" value="Zeta_carotene_desat/Oxidored"/>
</dbReference>
<dbReference type="RefSeq" id="WP_340240294.1">
    <property type="nucleotide sequence ID" value="NZ_JBBEWC010000019.1"/>
</dbReference>
<sequence length="444" mass="50249">MKLNIIGGGMTGLAAAYIAAKQGIKVTVIEGSDKFGGLLNTFEIGGNQLEHYYHHFFTQDAELRWLLQDLGIADKAFYKKTTMGVFRNGKIYNFNSPIDLLKFKPVGLLGKLRFGLTSIFLGKFAKWRENEDKPTLEWFYKWAGRDITDALWKPMLNIKFGPYANQVPLSWMIGRMAQRLGSRKEGDESLGYIQGSWKTLIEVLLKRLEEMGVELIKNEPVEEFKIENNEIKGIKTKNLQLEGDKFLLTIPSIYFDKIKNSSLDANGIEYFGAVCTILELKKSFSHIYWMNVADQGFPFGGVIEHTNFIPKEQYNGSHIVYLSRYFAMSEDLAKMSNDEIKAVMIPPLKRINPEFSEDWIKNVYIFKTNTAATVCDLNFSDKVPACETPTKNLYIANMAHIYPDERSTNNSIRVAAEACKVMGVNADFVPYGASLSGKIGFGEN</sequence>
<feature type="domain" description="Amine oxidase" evidence="1">
    <location>
        <begin position="10"/>
        <end position="353"/>
    </location>
</feature>
<dbReference type="Pfam" id="PF01593">
    <property type="entry name" value="Amino_oxidase"/>
    <property type="match status" value="1"/>
</dbReference>
<proteinExistence type="predicted"/>
<dbReference type="Gene3D" id="3.50.50.60">
    <property type="entry name" value="FAD/NAD(P)-binding domain"/>
    <property type="match status" value="2"/>
</dbReference>
<evidence type="ECO:0000313" key="3">
    <source>
        <dbReference type="Proteomes" id="UP001597510"/>
    </source>
</evidence>
<dbReference type="Gene3D" id="3.90.660.20">
    <property type="entry name" value="Protoporphyrinogen oxidase, mitochondrial, domain 2"/>
    <property type="match status" value="1"/>
</dbReference>
<dbReference type="PANTHER" id="PTHR42923:SF46">
    <property type="entry name" value="AMINE OXIDASE"/>
    <property type="match status" value="1"/>
</dbReference>
<dbReference type="Proteomes" id="UP001597510">
    <property type="component" value="Unassembled WGS sequence"/>
</dbReference>
<gene>
    <name evidence="2" type="ORF">ACFSR2_14730</name>
</gene>
<protein>
    <submittedName>
        <fullName evidence="2">NAD(P)/FAD-dependent oxidoreductase</fullName>
    </submittedName>
</protein>
<keyword evidence="3" id="KW-1185">Reference proteome</keyword>
<accession>A0ABW5JAR3</accession>
<dbReference type="InterPro" id="IPR002937">
    <property type="entry name" value="Amino_oxidase"/>
</dbReference>
<reference evidence="3" key="1">
    <citation type="journal article" date="2019" name="Int. J. Syst. Evol. Microbiol.">
        <title>The Global Catalogue of Microorganisms (GCM) 10K type strain sequencing project: providing services to taxonomists for standard genome sequencing and annotation.</title>
        <authorList>
            <consortium name="The Broad Institute Genomics Platform"/>
            <consortium name="The Broad Institute Genome Sequencing Center for Infectious Disease"/>
            <person name="Wu L."/>
            <person name="Ma J."/>
        </authorList>
    </citation>
    <scope>NUCLEOTIDE SEQUENCE [LARGE SCALE GENOMIC DNA]</scope>
    <source>
        <strain evidence="3">KCTC 52344</strain>
    </source>
</reference>
<dbReference type="PANTHER" id="PTHR42923">
    <property type="entry name" value="PROTOPORPHYRINOGEN OXIDASE"/>
    <property type="match status" value="1"/>
</dbReference>
<dbReference type="InterPro" id="IPR036188">
    <property type="entry name" value="FAD/NAD-bd_sf"/>
</dbReference>
<dbReference type="SUPFAM" id="SSF51905">
    <property type="entry name" value="FAD/NAD(P)-binding domain"/>
    <property type="match status" value="1"/>
</dbReference>
<comment type="caution">
    <text evidence="2">The sequence shown here is derived from an EMBL/GenBank/DDBJ whole genome shotgun (WGS) entry which is preliminary data.</text>
</comment>
<name>A0ABW5JAR3_9BACT</name>
<evidence type="ECO:0000259" key="1">
    <source>
        <dbReference type="Pfam" id="PF01593"/>
    </source>
</evidence>
<organism evidence="2 3">
    <name type="scientific">Emticicia soli</name>
    <dbReference type="NCBI Taxonomy" id="2027878"/>
    <lineage>
        <taxon>Bacteria</taxon>
        <taxon>Pseudomonadati</taxon>
        <taxon>Bacteroidota</taxon>
        <taxon>Cytophagia</taxon>
        <taxon>Cytophagales</taxon>
        <taxon>Leadbetterellaceae</taxon>
        <taxon>Emticicia</taxon>
    </lineage>
</organism>
<dbReference type="EMBL" id="JBHULC010000013">
    <property type="protein sequence ID" value="MFD2522153.1"/>
    <property type="molecule type" value="Genomic_DNA"/>
</dbReference>
<evidence type="ECO:0000313" key="2">
    <source>
        <dbReference type="EMBL" id="MFD2522153.1"/>
    </source>
</evidence>
<dbReference type="Gene3D" id="1.10.3110.10">
    <property type="entry name" value="protoporphyrinogen ix oxidase, domain 3"/>
    <property type="match status" value="1"/>
</dbReference>
<dbReference type="NCBIfam" id="NF005560">
    <property type="entry name" value="PRK07233.1"/>
    <property type="match status" value="1"/>
</dbReference>